<evidence type="ECO:0000313" key="3">
    <source>
        <dbReference type="EMBL" id="DAZ99303.1"/>
    </source>
</evidence>
<dbReference type="Pfam" id="PF22936">
    <property type="entry name" value="Pol_BBD"/>
    <property type="match status" value="1"/>
</dbReference>
<sequence>DNMLTHVNQLDQEYQCKLLEKDQPDATLLMWHFFDAALEATEPRLRRSVSLAGRAHIRKGHERFLDTLPSTVSNMEPCEIWKPLERTYRLGDVCGLIELTRKSLKHLACWKNLRTLFVHLKELRNSINMKTRTLMGEDMLPSEFWASSITMDKDKVKVEHVWCQLRMVFGDKCKKDISVHLDKWAPTPINNVNKKRKSQPDVTPASVPHHEERSRFKPSCSVQASTASEPIRQQRDREAEGTAKPTKLEESDASGDLGVINDLNCMDLSDSDSQMQDGLDELKFVVCHNNVDYLRRLKQMKVTVGPGRAITSDKRWFVALQRGQAQAFVYGNNTTSSTEAIGTVRIDLLMPQMKFGSLSVRNVALDPQCGSNIISASCLPQQGFRFLQSKRGDFLFFLNKSRRLMFATVALDDVYYLPSSAVRHRNVVCNINVVCNPEVIAKLMKEWYLRLVMSTKGH</sequence>
<dbReference type="AlphaFoldDB" id="A0AAV2YZQ7"/>
<feature type="region of interest" description="Disordered" evidence="1">
    <location>
        <begin position="188"/>
        <end position="254"/>
    </location>
</feature>
<feature type="non-terminal residue" evidence="3">
    <location>
        <position position="1"/>
    </location>
</feature>
<reference evidence="3" key="2">
    <citation type="journal article" date="2023" name="Microbiol Resour">
        <title>Decontamination and Annotation of the Draft Genome Sequence of the Oomycete Lagenidium giganteum ARSEF 373.</title>
        <authorList>
            <person name="Morgan W.R."/>
            <person name="Tartar A."/>
        </authorList>
    </citation>
    <scope>NUCLEOTIDE SEQUENCE</scope>
    <source>
        <strain evidence="3">ARSEF 373</strain>
    </source>
</reference>
<feature type="compositionally biased region" description="Basic and acidic residues" evidence="1">
    <location>
        <begin position="232"/>
        <end position="250"/>
    </location>
</feature>
<dbReference type="InterPro" id="IPR054722">
    <property type="entry name" value="PolX-like_BBD"/>
</dbReference>
<feature type="domain" description="Retrovirus-related Pol polyprotein from transposon TNT 1-94-like beta-barrel" evidence="2">
    <location>
        <begin position="309"/>
        <end position="384"/>
    </location>
</feature>
<dbReference type="EMBL" id="DAKRPA010000086">
    <property type="protein sequence ID" value="DAZ99303.1"/>
    <property type="molecule type" value="Genomic_DNA"/>
</dbReference>
<proteinExistence type="predicted"/>
<name>A0AAV2YZQ7_9STRA</name>
<keyword evidence="4" id="KW-1185">Reference proteome</keyword>
<accession>A0AAV2YZQ7</accession>
<comment type="caution">
    <text evidence="3">The sequence shown here is derived from an EMBL/GenBank/DDBJ whole genome shotgun (WGS) entry which is preliminary data.</text>
</comment>
<reference evidence="3" key="1">
    <citation type="submission" date="2022-11" db="EMBL/GenBank/DDBJ databases">
        <authorList>
            <person name="Morgan W.R."/>
            <person name="Tartar A."/>
        </authorList>
    </citation>
    <scope>NUCLEOTIDE SEQUENCE</scope>
    <source>
        <strain evidence="3">ARSEF 373</strain>
    </source>
</reference>
<organism evidence="3 4">
    <name type="scientific">Lagenidium giganteum</name>
    <dbReference type="NCBI Taxonomy" id="4803"/>
    <lineage>
        <taxon>Eukaryota</taxon>
        <taxon>Sar</taxon>
        <taxon>Stramenopiles</taxon>
        <taxon>Oomycota</taxon>
        <taxon>Peronosporomycetes</taxon>
        <taxon>Pythiales</taxon>
        <taxon>Pythiaceae</taxon>
    </lineage>
</organism>
<evidence type="ECO:0000259" key="2">
    <source>
        <dbReference type="Pfam" id="PF22936"/>
    </source>
</evidence>
<protein>
    <recommendedName>
        <fullName evidence="2">Retrovirus-related Pol polyprotein from transposon TNT 1-94-like beta-barrel domain-containing protein</fullName>
    </recommendedName>
</protein>
<evidence type="ECO:0000256" key="1">
    <source>
        <dbReference type="SAM" id="MobiDB-lite"/>
    </source>
</evidence>
<dbReference type="Proteomes" id="UP001146120">
    <property type="component" value="Unassembled WGS sequence"/>
</dbReference>
<evidence type="ECO:0000313" key="4">
    <source>
        <dbReference type="Proteomes" id="UP001146120"/>
    </source>
</evidence>
<gene>
    <name evidence="3" type="ORF">N0F65_005471</name>
</gene>